<protein>
    <recommendedName>
        <fullName evidence="3">Tetratricopeptide repeat protein</fullName>
    </recommendedName>
</protein>
<gene>
    <name evidence="1" type="ORF">I8J29_31205</name>
</gene>
<evidence type="ECO:0000313" key="1">
    <source>
        <dbReference type="EMBL" id="MBO7748654.1"/>
    </source>
</evidence>
<dbReference type="EMBL" id="JAGGDJ010000068">
    <property type="protein sequence ID" value="MBO7748654.1"/>
    <property type="molecule type" value="Genomic_DNA"/>
</dbReference>
<keyword evidence="2" id="KW-1185">Reference proteome</keyword>
<dbReference type="RefSeq" id="WP_208851197.1">
    <property type="nucleotide sequence ID" value="NZ_JAGGDJ010000068.1"/>
</dbReference>
<dbReference type="Proteomes" id="UP000670947">
    <property type="component" value="Unassembled WGS sequence"/>
</dbReference>
<accession>A0ABS3WJZ9</accession>
<feature type="non-terminal residue" evidence="1">
    <location>
        <position position="1"/>
    </location>
</feature>
<organism evidence="1 2">
    <name type="scientific">Paenibacillus artemisiicola</name>
    <dbReference type="NCBI Taxonomy" id="1172618"/>
    <lineage>
        <taxon>Bacteria</taxon>
        <taxon>Bacillati</taxon>
        <taxon>Bacillota</taxon>
        <taxon>Bacilli</taxon>
        <taxon>Bacillales</taxon>
        <taxon>Paenibacillaceae</taxon>
        <taxon>Paenibacillus</taxon>
    </lineage>
</organism>
<comment type="caution">
    <text evidence="1">The sequence shown here is derived from an EMBL/GenBank/DDBJ whole genome shotgun (WGS) entry which is preliminary data.</text>
</comment>
<name>A0ABS3WJZ9_9BACL</name>
<evidence type="ECO:0008006" key="3">
    <source>
        <dbReference type="Google" id="ProtNLM"/>
    </source>
</evidence>
<sequence>RSEPQSVPLLWALGRLSAERGDVRGAAAYMRRALALDRFDRGKQTEAVVTMARLARAKRSAARFAEARLAAGAAEAFYAGFEALDRRYAANGRRFAVTPDAAAAAEQSRLLTARLAADAAAD</sequence>
<proteinExistence type="predicted"/>
<reference evidence="1 2" key="1">
    <citation type="submission" date="2021-03" db="EMBL/GenBank/DDBJ databases">
        <title>Paenibacillus artemisicola MWE-103 whole genome sequence.</title>
        <authorList>
            <person name="Ham Y.J."/>
        </authorList>
    </citation>
    <scope>NUCLEOTIDE SEQUENCE [LARGE SCALE GENOMIC DNA]</scope>
    <source>
        <strain evidence="1 2">MWE-103</strain>
    </source>
</reference>
<evidence type="ECO:0000313" key="2">
    <source>
        <dbReference type="Proteomes" id="UP000670947"/>
    </source>
</evidence>